<proteinExistence type="predicted"/>
<comment type="caution">
    <text evidence="1">The sequence shown here is derived from an EMBL/GenBank/DDBJ whole genome shotgun (WGS) entry which is preliminary data.</text>
</comment>
<reference evidence="1 2" key="1">
    <citation type="submission" date="2020-08" db="EMBL/GenBank/DDBJ databases">
        <title>Sequencing the genomes of 1000 actinobacteria strains.</title>
        <authorList>
            <person name="Klenk H.-P."/>
        </authorList>
    </citation>
    <scope>NUCLEOTIDE SEQUENCE [LARGE SCALE GENOMIC DNA]</scope>
    <source>
        <strain evidence="1 2">DSM 45886</strain>
    </source>
</reference>
<protein>
    <submittedName>
        <fullName evidence="1">Uncharacterized protein</fullName>
    </submittedName>
</protein>
<gene>
    <name evidence="1" type="ORF">FHR38_000855</name>
</gene>
<accession>A0A7W7WN01</accession>
<dbReference type="Proteomes" id="UP000578819">
    <property type="component" value="Unassembled WGS sequence"/>
</dbReference>
<keyword evidence="2" id="KW-1185">Reference proteome</keyword>
<sequence length="191" mass="21012">MLRARSPEECHLYMGLHPCTCGAERFAWQRHYLIPGAEQTSVYEGECPGCGEAREFRFAVPDTLAPPFTFGGDEPSQVLDPYQFLTRYHLTTRVVPSDPAVLPESQRARYYAELRTGIAALREVLKFIPADAAAMPADAFTSEAGRAAFEADPEQFARERLEGLLDSHQETLAAYQAAVRGTTPGQSPASS</sequence>
<evidence type="ECO:0000313" key="1">
    <source>
        <dbReference type="EMBL" id="MBB4957122.1"/>
    </source>
</evidence>
<organism evidence="1 2">
    <name type="scientific">Micromonospora polyrhachis</name>
    <dbReference type="NCBI Taxonomy" id="1282883"/>
    <lineage>
        <taxon>Bacteria</taxon>
        <taxon>Bacillati</taxon>
        <taxon>Actinomycetota</taxon>
        <taxon>Actinomycetes</taxon>
        <taxon>Micromonosporales</taxon>
        <taxon>Micromonosporaceae</taxon>
        <taxon>Micromonospora</taxon>
    </lineage>
</organism>
<dbReference type="AlphaFoldDB" id="A0A7W7WN01"/>
<evidence type="ECO:0000313" key="2">
    <source>
        <dbReference type="Proteomes" id="UP000578819"/>
    </source>
</evidence>
<dbReference type="EMBL" id="JACHJW010000001">
    <property type="protein sequence ID" value="MBB4957122.1"/>
    <property type="molecule type" value="Genomic_DNA"/>
</dbReference>
<dbReference type="RefSeq" id="WP_184532938.1">
    <property type="nucleotide sequence ID" value="NZ_JACHJW010000001.1"/>
</dbReference>
<name>A0A7W7WN01_9ACTN</name>